<dbReference type="EMBL" id="CZCZ02000007">
    <property type="protein sequence ID" value="CAC5341188.1"/>
    <property type="molecule type" value="Genomic_DNA"/>
</dbReference>
<accession>A0A6J7ZJ25</accession>
<sequence length="54" mass="6569">MNRQQARSQILSYCGISDWERTKWQSFNPDQKLLRSLVCMIKIFIYGLKKRLIY</sequence>
<protein>
    <submittedName>
        <fullName evidence="1">Uncharacterized protein</fullName>
    </submittedName>
</protein>
<keyword evidence="2" id="KW-1185">Reference proteome</keyword>
<evidence type="ECO:0000313" key="1">
    <source>
        <dbReference type="EMBL" id="CAC5341188.1"/>
    </source>
</evidence>
<evidence type="ECO:0000313" key="2">
    <source>
        <dbReference type="Proteomes" id="UP000196521"/>
    </source>
</evidence>
<dbReference type="Proteomes" id="UP000196521">
    <property type="component" value="Unassembled WGS sequence"/>
</dbReference>
<organism evidence="1 2">
    <name type="scientific">Planktothrix rubescens CCAP 1459/22</name>
    <dbReference type="NCBI Taxonomy" id="329571"/>
    <lineage>
        <taxon>Bacteria</taxon>
        <taxon>Bacillati</taxon>
        <taxon>Cyanobacteriota</taxon>
        <taxon>Cyanophyceae</taxon>
        <taxon>Oscillatoriophycideae</taxon>
        <taxon>Oscillatoriales</taxon>
        <taxon>Microcoleaceae</taxon>
        <taxon>Planktothrix</taxon>
    </lineage>
</organism>
<proteinExistence type="predicted"/>
<comment type="caution">
    <text evidence="1">The sequence shown here is derived from an EMBL/GenBank/DDBJ whole genome shotgun (WGS) entry which is preliminary data.</text>
</comment>
<name>A0A6J7ZJ25_PLARU</name>
<gene>
    <name evidence="1" type="ORF">PLAN_120374</name>
</gene>
<dbReference type="AlphaFoldDB" id="A0A6J7ZJ25"/>
<reference evidence="1" key="1">
    <citation type="submission" date="2020-05" db="EMBL/GenBank/DDBJ databases">
        <authorList>
            <consortium name="Genoscope - CEA"/>
            <person name="William W."/>
        </authorList>
    </citation>
    <scope>NUCLEOTIDE SEQUENCE [LARGE SCALE GENOMIC DNA]</scope>
    <source>
        <strain evidence="1">PCC 7821</strain>
    </source>
</reference>